<evidence type="ECO:0000256" key="1">
    <source>
        <dbReference type="SAM" id="Phobius"/>
    </source>
</evidence>
<feature type="transmembrane region" description="Helical" evidence="1">
    <location>
        <begin position="110"/>
        <end position="133"/>
    </location>
</feature>
<reference evidence="2" key="1">
    <citation type="submission" date="2020-08" db="EMBL/GenBank/DDBJ databases">
        <title>Whole genome shotgun sequence of Actinocatenispora sera NBRC 101916.</title>
        <authorList>
            <person name="Komaki H."/>
            <person name="Tamura T."/>
        </authorList>
    </citation>
    <scope>NUCLEOTIDE SEQUENCE</scope>
    <source>
        <strain evidence="2">NBRC 101916</strain>
    </source>
</reference>
<feature type="transmembrane region" description="Helical" evidence="1">
    <location>
        <begin position="81"/>
        <end position="98"/>
    </location>
</feature>
<protein>
    <submittedName>
        <fullName evidence="2">Uncharacterized protein</fullName>
    </submittedName>
</protein>
<name>A0A810KU48_9ACTN</name>
<keyword evidence="1" id="KW-0812">Transmembrane</keyword>
<feature type="transmembrane region" description="Helical" evidence="1">
    <location>
        <begin position="20"/>
        <end position="43"/>
    </location>
</feature>
<dbReference type="EMBL" id="AP023354">
    <property type="protein sequence ID" value="BCJ26544.1"/>
    <property type="molecule type" value="Genomic_DNA"/>
</dbReference>
<gene>
    <name evidence="2" type="ORF">Asera_06520</name>
</gene>
<dbReference type="KEGG" id="aser:Asera_06520"/>
<feature type="transmembrane region" description="Helical" evidence="1">
    <location>
        <begin position="49"/>
        <end position="69"/>
    </location>
</feature>
<keyword evidence="1" id="KW-0472">Membrane</keyword>
<evidence type="ECO:0000313" key="2">
    <source>
        <dbReference type="EMBL" id="BCJ26544.1"/>
    </source>
</evidence>
<keyword evidence="1" id="KW-1133">Transmembrane helix</keyword>
<sequence>MVSGRYGGRMRAEFRTTLSVVRAFVVILQLLPPVALLVGLALVADQRLVRTPAFAAAVGLLVLAVVQLVRHWNDTDEWARSGRWIAALTAGAIAGYATDLGADGGGHTPSWMLATTGGAVAGACGAVLLFTVLRRLCLRPILAADPADLAASPLAVTWRLDLPCRMRVGPDEVGVNRRVQSRHWGSRVVWYDRADWSEVGDVAAVTVSEPGTVAYPTTRTGLTIAIGRPAVRMSVRAGVWCVPVGSADRLARLITLRAAGATRPARASGGATAGQWS</sequence>
<proteinExistence type="predicted"/>
<evidence type="ECO:0000313" key="3">
    <source>
        <dbReference type="Proteomes" id="UP000680750"/>
    </source>
</evidence>
<keyword evidence="3" id="KW-1185">Reference proteome</keyword>
<accession>A0A810KU48</accession>
<dbReference type="AlphaFoldDB" id="A0A810KU48"/>
<organism evidence="2 3">
    <name type="scientific">Actinocatenispora sera</name>
    <dbReference type="NCBI Taxonomy" id="390989"/>
    <lineage>
        <taxon>Bacteria</taxon>
        <taxon>Bacillati</taxon>
        <taxon>Actinomycetota</taxon>
        <taxon>Actinomycetes</taxon>
        <taxon>Micromonosporales</taxon>
        <taxon>Micromonosporaceae</taxon>
        <taxon>Actinocatenispora</taxon>
    </lineage>
</organism>
<dbReference type="Proteomes" id="UP000680750">
    <property type="component" value="Chromosome"/>
</dbReference>